<dbReference type="InterPro" id="IPR000594">
    <property type="entry name" value="ThiF_NAD_FAD-bd"/>
</dbReference>
<dbReference type="GO" id="GO:0004792">
    <property type="term" value="F:thiosulfate-cyanide sulfurtransferase activity"/>
    <property type="evidence" value="ECO:0007669"/>
    <property type="project" value="TreeGrafter"/>
</dbReference>
<gene>
    <name evidence="2" type="ORF">CAC02_05985</name>
</gene>
<dbReference type="InterPro" id="IPR045886">
    <property type="entry name" value="ThiF/MoeB/HesA"/>
</dbReference>
<dbReference type="Proteomes" id="UP000253215">
    <property type="component" value="Unassembled WGS sequence"/>
</dbReference>
<dbReference type="GO" id="GO:0016779">
    <property type="term" value="F:nucleotidyltransferase activity"/>
    <property type="evidence" value="ECO:0007669"/>
    <property type="project" value="TreeGrafter"/>
</dbReference>
<organism evidence="2 3">
    <name type="scientific">Streptococcus gallolyticus</name>
    <dbReference type="NCBI Taxonomy" id="315405"/>
    <lineage>
        <taxon>Bacteria</taxon>
        <taxon>Bacillati</taxon>
        <taxon>Bacillota</taxon>
        <taxon>Bacilli</taxon>
        <taxon>Lactobacillales</taxon>
        <taxon>Streptococcaceae</taxon>
        <taxon>Streptococcus</taxon>
    </lineage>
</organism>
<accession>A0A368UE23</accession>
<name>A0A368UE23_9STRE</name>
<dbReference type="Gene3D" id="3.90.930.60">
    <property type="match status" value="1"/>
</dbReference>
<protein>
    <submittedName>
        <fullName evidence="2">Thiamine biosynthesis protein ThiF</fullName>
    </submittedName>
</protein>
<reference evidence="2 3" key="1">
    <citation type="journal article" date="2018" name="Sci. Rep.">
        <title>Network-guided genomic and metagenomic analysis of the faecal microbiota of the critically endangered kakapo.</title>
        <authorList>
            <person name="Waite D.W."/>
            <person name="Dsouza M."/>
            <person name="Sekiguchi Y."/>
            <person name="Hugenholtz P."/>
            <person name="Taylor M.W."/>
        </authorList>
    </citation>
    <scope>NUCLEOTIDE SEQUENCE [LARGE SCALE GENOMIC DNA]</scope>
    <source>
        <strain evidence="2 3">BI02</strain>
    </source>
</reference>
<evidence type="ECO:0000313" key="2">
    <source>
        <dbReference type="EMBL" id="RCW16935.1"/>
    </source>
</evidence>
<comment type="caution">
    <text evidence="2">The sequence shown here is derived from an EMBL/GenBank/DDBJ whole genome shotgun (WGS) entry which is preliminary data.</text>
</comment>
<sequence length="378" mass="42854">MRLPKIKDIHSVLFLKDAIRVGTGNDYGIQIDNPNGKYTELIKSLDGNNTVSDIVEKCKNLSESEIKESIDLLNDMGYIEDADVDVPTDLSSEELERYSVNINFFNTLADNAKNKYDYQILLKNTHVLLLGLGGIGSNICLSLSELGIGKITAVDFDKVERSNLNRQVLYNSDDIGELKTKAAKNFINKFNLNVDFTTITQEISSAEDVEKLILTTDCDIVVNVADYPTGYIDFWVNQACVKHNKVCFSALVGKKNGRVYSIIPHQSACFYCQYMNDIEKIPEYEEELKTIREIRTEKELSMYRTPNGALGASCLFHGYFIATEIMRYVFWGTDKLLTYNKAFSIDFLTFEQKFTKLHQYDNCPVCGKDSEKYGNAKS</sequence>
<feature type="domain" description="THIF-type NAD/FAD binding fold" evidence="1">
    <location>
        <begin position="119"/>
        <end position="364"/>
    </location>
</feature>
<dbReference type="GO" id="GO:0005737">
    <property type="term" value="C:cytoplasm"/>
    <property type="evidence" value="ECO:0007669"/>
    <property type="project" value="TreeGrafter"/>
</dbReference>
<evidence type="ECO:0000259" key="1">
    <source>
        <dbReference type="Pfam" id="PF00899"/>
    </source>
</evidence>
<evidence type="ECO:0000313" key="3">
    <source>
        <dbReference type="Proteomes" id="UP000253215"/>
    </source>
</evidence>
<dbReference type="Pfam" id="PF00899">
    <property type="entry name" value="ThiF"/>
    <property type="match status" value="1"/>
</dbReference>
<dbReference type="PANTHER" id="PTHR10953:SF102">
    <property type="entry name" value="ADENYLYLTRANSFERASE AND SULFURTRANSFERASE MOCS3"/>
    <property type="match status" value="1"/>
</dbReference>
<proteinExistence type="predicted"/>
<dbReference type="SUPFAM" id="SSF69572">
    <property type="entry name" value="Activating enzymes of the ubiquitin-like proteins"/>
    <property type="match status" value="1"/>
</dbReference>
<dbReference type="PANTHER" id="PTHR10953">
    <property type="entry name" value="UBIQUITIN-ACTIVATING ENZYME E1"/>
    <property type="match status" value="1"/>
</dbReference>
<dbReference type="EMBL" id="NETH01000023">
    <property type="protein sequence ID" value="RCW16935.1"/>
    <property type="molecule type" value="Genomic_DNA"/>
</dbReference>
<dbReference type="InterPro" id="IPR035985">
    <property type="entry name" value="Ubiquitin-activating_enz"/>
</dbReference>
<dbReference type="AlphaFoldDB" id="A0A368UE23"/>
<dbReference type="Gene3D" id="3.40.50.720">
    <property type="entry name" value="NAD(P)-binding Rossmann-like Domain"/>
    <property type="match status" value="1"/>
</dbReference>
<dbReference type="GO" id="GO:0008641">
    <property type="term" value="F:ubiquitin-like modifier activating enzyme activity"/>
    <property type="evidence" value="ECO:0007669"/>
    <property type="project" value="InterPro"/>
</dbReference>